<dbReference type="EMBL" id="KV417384">
    <property type="protein sequence ID" value="KZO89545.1"/>
    <property type="molecule type" value="Genomic_DNA"/>
</dbReference>
<dbReference type="Pfam" id="PF18758">
    <property type="entry name" value="KDZ"/>
    <property type="match status" value="1"/>
</dbReference>
<dbReference type="Proteomes" id="UP000076738">
    <property type="component" value="Unassembled WGS sequence"/>
</dbReference>
<feature type="non-terminal residue" evidence="1">
    <location>
        <position position="1"/>
    </location>
</feature>
<sequence>TYDRWSAMMPQLVQAMQAWYASTCGLQRTQSSPAGTTCRHTCEGSRMNRVVCIGFTGYWPSSPTRPPRAFALDLLIHYLNLYDSCATPNDAFCEALMRSHADHGFYYLGVDHRPLSDPWRRSFSSAALWFDLGRVQWQRQLRSMIDVQVPSRSRWPHSGVGSVLQEEPLPIEEHASPRMLTRCPACFSLEQWGRPTASGPDVLVALDGNRQLKRLRRGGGSPSMFEPDLFLPKSKISEARTIMEDAKAKTAGRRTERRSKIPRESLDRCRRAFKVADENANLVDDQLFDITGVVILVCRHDVPLFVCDITTPGERQEYAFALIWALLAELPSRATIGVLYDIGCQVDHSCDMFGYLGNDRHRVTFACSVLHAYGHEWACQVVYNPRRRSGFGLTDGEGSERVWSRTRRLIPILRRANDSRRTFALERKLQRCGATMIETLGSWMKKKYKLISRHRSAALEDIRGSGLTESQLRDLLEEQKKDSARPIPQTSQEVQRKVELFKKLQTDLERVGAAIQDTVQSLKDELGWSRSAAAFRSLSEKHQDLMHNGHHLLGDLRLDHTFPELSGVSAQFLHYLLLAREEKINIRARVVEHLWELSRLQRARGGGHDPVGTKVRDAILKGWGPRWRTTKAAVDRYNNYVGHLKTHFNPVWKIPLPARLEVTDLQNPTEDHPLWQDVWWPTLAAPPLWVTNEQVRKGVTAVLLLDRCSEEEKRLILEGNNLERWWLDEMVA</sequence>
<dbReference type="OrthoDB" id="3253684at2759"/>
<organism evidence="1 2">
    <name type="scientific">Calocera viscosa (strain TUFC12733)</name>
    <dbReference type="NCBI Taxonomy" id="1330018"/>
    <lineage>
        <taxon>Eukaryota</taxon>
        <taxon>Fungi</taxon>
        <taxon>Dikarya</taxon>
        <taxon>Basidiomycota</taxon>
        <taxon>Agaricomycotina</taxon>
        <taxon>Dacrymycetes</taxon>
        <taxon>Dacrymycetales</taxon>
        <taxon>Dacrymycetaceae</taxon>
        <taxon>Calocera</taxon>
    </lineage>
</organism>
<gene>
    <name evidence="1" type="ORF">CALVIDRAFT_464841</name>
</gene>
<evidence type="ECO:0008006" key="3">
    <source>
        <dbReference type="Google" id="ProtNLM"/>
    </source>
</evidence>
<keyword evidence="2" id="KW-1185">Reference proteome</keyword>
<feature type="non-terminal residue" evidence="1">
    <location>
        <position position="732"/>
    </location>
</feature>
<protein>
    <recommendedName>
        <fullName evidence="3">CxC1-like cysteine cluster associated with KDZ transposases domain-containing protein</fullName>
    </recommendedName>
</protein>
<proteinExistence type="predicted"/>
<accession>A0A167FJ72</accession>
<dbReference type="InterPro" id="IPR040521">
    <property type="entry name" value="KDZ"/>
</dbReference>
<dbReference type="AlphaFoldDB" id="A0A167FJ72"/>
<dbReference type="PANTHER" id="PTHR33096">
    <property type="entry name" value="CXC2 DOMAIN-CONTAINING PROTEIN"/>
    <property type="match status" value="1"/>
</dbReference>
<name>A0A167FJ72_CALVF</name>
<dbReference type="STRING" id="1330018.A0A167FJ72"/>
<evidence type="ECO:0000313" key="2">
    <source>
        <dbReference type="Proteomes" id="UP000076738"/>
    </source>
</evidence>
<dbReference type="PANTHER" id="PTHR33096:SF1">
    <property type="entry name" value="CXC1-LIKE CYSTEINE CLUSTER ASSOCIATED WITH KDZ TRANSPOSASES DOMAIN-CONTAINING PROTEIN"/>
    <property type="match status" value="1"/>
</dbReference>
<reference evidence="1 2" key="1">
    <citation type="journal article" date="2016" name="Mol. Biol. Evol.">
        <title>Comparative Genomics of Early-Diverging Mushroom-Forming Fungi Provides Insights into the Origins of Lignocellulose Decay Capabilities.</title>
        <authorList>
            <person name="Nagy L.G."/>
            <person name="Riley R."/>
            <person name="Tritt A."/>
            <person name="Adam C."/>
            <person name="Daum C."/>
            <person name="Floudas D."/>
            <person name="Sun H."/>
            <person name="Yadav J.S."/>
            <person name="Pangilinan J."/>
            <person name="Larsson K.H."/>
            <person name="Matsuura K."/>
            <person name="Barry K."/>
            <person name="Labutti K."/>
            <person name="Kuo R."/>
            <person name="Ohm R.A."/>
            <person name="Bhattacharya S.S."/>
            <person name="Shirouzu T."/>
            <person name="Yoshinaga Y."/>
            <person name="Martin F.M."/>
            <person name="Grigoriev I.V."/>
            <person name="Hibbett D.S."/>
        </authorList>
    </citation>
    <scope>NUCLEOTIDE SEQUENCE [LARGE SCALE GENOMIC DNA]</scope>
    <source>
        <strain evidence="1 2">TUFC12733</strain>
    </source>
</reference>
<evidence type="ECO:0000313" key="1">
    <source>
        <dbReference type="EMBL" id="KZO89545.1"/>
    </source>
</evidence>